<evidence type="ECO:0000313" key="1">
    <source>
        <dbReference type="EMBL" id="CAH1397155.1"/>
    </source>
</evidence>
<reference evidence="1" key="1">
    <citation type="submission" date="2022-01" db="EMBL/GenBank/DDBJ databases">
        <authorList>
            <person name="King R."/>
        </authorList>
    </citation>
    <scope>NUCLEOTIDE SEQUENCE</scope>
</reference>
<evidence type="ECO:0000313" key="2">
    <source>
        <dbReference type="Proteomes" id="UP001152798"/>
    </source>
</evidence>
<dbReference type="OrthoDB" id="6628698at2759"/>
<organism evidence="1 2">
    <name type="scientific">Nezara viridula</name>
    <name type="common">Southern green stink bug</name>
    <name type="synonym">Cimex viridulus</name>
    <dbReference type="NCBI Taxonomy" id="85310"/>
    <lineage>
        <taxon>Eukaryota</taxon>
        <taxon>Metazoa</taxon>
        <taxon>Ecdysozoa</taxon>
        <taxon>Arthropoda</taxon>
        <taxon>Hexapoda</taxon>
        <taxon>Insecta</taxon>
        <taxon>Pterygota</taxon>
        <taxon>Neoptera</taxon>
        <taxon>Paraneoptera</taxon>
        <taxon>Hemiptera</taxon>
        <taxon>Heteroptera</taxon>
        <taxon>Panheteroptera</taxon>
        <taxon>Pentatomomorpha</taxon>
        <taxon>Pentatomoidea</taxon>
        <taxon>Pentatomidae</taxon>
        <taxon>Pentatominae</taxon>
        <taxon>Nezara</taxon>
    </lineage>
</organism>
<dbReference type="EMBL" id="OV725079">
    <property type="protein sequence ID" value="CAH1397155.1"/>
    <property type="molecule type" value="Genomic_DNA"/>
</dbReference>
<accession>A0A9P0H7W2</accession>
<proteinExistence type="predicted"/>
<name>A0A9P0H7W2_NEZVI</name>
<dbReference type="Proteomes" id="UP001152798">
    <property type="component" value="Chromosome 3"/>
</dbReference>
<gene>
    <name evidence="1" type="ORF">NEZAVI_LOCUS7056</name>
</gene>
<dbReference type="AlphaFoldDB" id="A0A9P0H7W2"/>
<sequence>MKGFEDRLWDRLPLKYLPCHKRIYSYPKSDRFQLNPPIPAEKQGDLSNLAKCVMVAQTSEEKLILPTQQEYAREFLTKVANVIPHKVAREATVDEFGLFDEWIPSEIFETIVYRPIGL</sequence>
<protein>
    <submittedName>
        <fullName evidence="1">Uncharacterized protein</fullName>
    </submittedName>
</protein>
<keyword evidence="2" id="KW-1185">Reference proteome</keyword>